<reference evidence="1 2" key="1">
    <citation type="journal article" date="2007" name="Science">
        <title>Sea anemone genome reveals ancestral eumetazoan gene repertoire and genomic organization.</title>
        <authorList>
            <person name="Putnam N.H."/>
            <person name="Srivastava M."/>
            <person name="Hellsten U."/>
            <person name="Dirks B."/>
            <person name="Chapman J."/>
            <person name="Salamov A."/>
            <person name="Terry A."/>
            <person name="Shapiro H."/>
            <person name="Lindquist E."/>
            <person name="Kapitonov V.V."/>
            <person name="Jurka J."/>
            <person name="Genikhovich G."/>
            <person name="Grigoriev I.V."/>
            <person name="Lucas S.M."/>
            <person name="Steele R.E."/>
            <person name="Finnerty J.R."/>
            <person name="Technau U."/>
            <person name="Martindale M.Q."/>
            <person name="Rokhsar D.S."/>
        </authorList>
    </citation>
    <scope>NUCLEOTIDE SEQUENCE [LARGE SCALE GENOMIC DNA]</scope>
    <source>
        <strain evidence="2">CH2 X CH6</strain>
    </source>
</reference>
<dbReference type="Proteomes" id="UP000001593">
    <property type="component" value="Unassembled WGS sequence"/>
</dbReference>
<dbReference type="HOGENOM" id="CLU_1010374_0_0_1"/>
<keyword evidence="2" id="KW-1185">Reference proteome</keyword>
<feature type="non-terminal residue" evidence="1">
    <location>
        <position position="1"/>
    </location>
</feature>
<dbReference type="InParanoid" id="A7T2L6"/>
<sequence length="276" mass="32593">TTQYGTRYNHNPVWYSGITPYGTSLRYNPVWYFLKDNPYGTSSRYNPVWYFLKVQPSMVLGITITPYGTKYKVQPSMVLGITITPYGTRYNPIWYFLKVTPYGTSLRYNPVWYFLRYKPVWYFLKVQPSMVLGITITPYGTRYNPVWYFLRYNPMWYFLRYNPVWYFLRYNPVWYFLKVQPRMVLGITITLYGTLGITPYGLQMRYDDKSLFPKSILEMEAKMKAAHALGLRASRAASKRTDGQPSRAGNHGARKYTMSWNKVLMKRGSQGVTKDE</sequence>
<dbReference type="EMBL" id="DS470277">
    <property type="protein sequence ID" value="EDO29796.1"/>
    <property type="molecule type" value="Genomic_DNA"/>
</dbReference>
<accession>A7T2L6</accession>
<gene>
    <name evidence="1" type="ORF">NEMVEDRAFT_v1g221447</name>
</gene>
<dbReference type="AlphaFoldDB" id="A7T2L6"/>
<evidence type="ECO:0000313" key="2">
    <source>
        <dbReference type="Proteomes" id="UP000001593"/>
    </source>
</evidence>
<dbReference type="PhylomeDB" id="A7T2L6"/>
<proteinExistence type="predicted"/>
<name>A7T2L6_NEMVE</name>
<protein>
    <submittedName>
        <fullName evidence="1">Uncharacterized protein</fullName>
    </submittedName>
</protein>
<organism evidence="1 2">
    <name type="scientific">Nematostella vectensis</name>
    <name type="common">Starlet sea anemone</name>
    <dbReference type="NCBI Taxonomy" id="45351"/>
    <lineage>
        <taxon>Eukaryota</taxon>
        <taxon>Metazoa</taxon>
        <taxon>Cnidaria</taxon>
        <taxon>Anthozoa</taxon>
        <taxon>Hexacorallia</taxon>
        <taxon>Actiniaria</taxon>
        <taxon>Edwardsiidae</taxon>
        <taxon>Nematostella</taxon>
    </lineage>
</organism>
<evidence type="ECO:0000313" key="1">
    <source>
        <dbReference type="EMBL" id="EDO29796.1"/>
    </source>
</evidence>